<dbReference type="STRING" id="888746.HMPREF9180_0690"/>
<keyword evidence="1" id="KW-0812">Transmembrane</keyword>
<keyword evidence="1" id="KW-1133">Transmembrane helix</keyword>
<evidence type="ECO:0000313" key="2">
    <source>
        <dbReference type="EMBL" id="EFX40711.1"/>
    </source>
</evidence>
<name>E8KAV8_9STRE</name>
<organism evidence="2 3">
    <name type="scientific">Streptococcus peroris ATCC 700780</name>
    <dbReference type="NCBI Taxonomy" id="888746"/>
    <lineage>
        <taxon>Bacteria</taxon>
        <taxon>Bacillati</taxon>
        <taxon>Bacillota</taxon>
        <taxon>Bacilli</taxon>
        <taxon>Lactobacillales</taxon>
        <taxon>Streptococcaceae</taxon>
        <taxon>Streptococcus</taxon>
    </lineage>
</organism>
<dbReference type="HOGENOM" id="CLU_1712287_0_0_9"/>
<gene>
    <name evidence="2" type="ORF">HMPREF9180_0690</name>
</gene>
<feature type="transmembrane region" description="Helical" evidence="1">
    <location>
        <begin position="12"/>
        <end position="34"/>
    </location>
</feature>
<protein>
    <submittedName>
        <fullName evidence="2">Uncharacterized protein</fullName>
    </submittedName>
</protein>
<keyword evidence="3" id="KW-1185">Reference proteome</keyword>
<accession>E8KAV8</accession>
<evidence type="ECO:0000313" key="3">
    <source>
        <dbReference type="Proteomes" id="UP000010304"/>
    </source>
</evidence>
<dbReference type="RefSeq" id="WP_006145451.1">
    <property type="nucleotide sequence ID" value="NZ_GL732463.1"/>
</dbReference>
<dbReference type="OrthoDB" id="2236346at2"/>
<sequence>MKKKRWAKISAFVGILGGPLALFFICAFLAAGIGASRSGVEESLSLLVPTFGIIFLVALKSACYYKKDERVNSVMAKLFAASSAVGFVVALLIALANIPTISGFGDWIMLVLFDGSDGFERALGFMFLSAILSVAWGIYYAICLRKFEN</sequence>
<evidence type="ECO:0000256" key="1">
    <source>
        <dbReference type="SAM" id="Phobius"/>
    </source>
</evidence>
<keyword evidence="1" id="KW-0472">Membrane</keyword>
<comment type="caution">
    <text evidence="2">The sequence shown here is derived from an EMBL/GenBank/DDBJ whole genome shotgun (WGS) entry which is preliminary data.</text>
</comment>
<feature type="transmembrane region" description="Helical" evidence="1">
    <location>
        <begin position="122"/>
        <end position="142"/>
    </location>
</feature>
<dbReference type="EMBL" id="AEVF01000008">
    <property type="protein sequence ID" value="EFX40711.1"/>
    <property type="molecule type" value="Genomic_DNA"/>
</dbReference>
<reference evidence="2 3" key="1">
    <citation type="submission" date="2010-12" db="EMBL/GenBank/DDBJ databases">
        <authorList>
            <person name="Muzny D."/>
            <person name="Qin X."/>
            <person name="Deng J."/>
            <person name="Jiang H."/>
            <person name="Liu Y."/>
            <person name="Qu J."/>
            <person name="Song X.-Z."/>
            <person name="Zhang L."/>
            <person name="Thornton R."/>
            <person name="Coyle M."/>
            <person name="Francisco L."/>
            <person name="Jackson L."/>
            <person name="Javaid M."/>
            <person name="Korchina V."/>
            <person name="Kovar C."/>
            <person name="Mata R."/>
            <person name="Mathew T."/>
            <person name="Ngo R."/>
            <person name="Nguyen L."/>
            <person name="Nguyen N."/>
            <person name="Okwuonu G."/>
            <person name="Ongeri F."/>
            <person name="Pham C."/>
            <person name="Simmons D."/>
            <person name="Wilczek-Boney K."/>
            <person name="Hale W."/>
            <person name="Jakkamsetti A."/>
            <person name="Pham P."/>
            <person name="Ruth R."/>
            <person name="San Lucas F."/>
            <person name="Warren J."/>
            <person name="Zhang J."/>
            <person name="Zhao Z."/>
            <person name="Zhou C."/>
            <person name="Zhu D."/>
            <person name="Lee S."/>
            <person name="Bess C."/>
            <person name="Blankenburg K."/>
            <person name="Forbes L."/>
            <person name="Fu Q."/>
            <person name="Gubbala S."/>
            <person name="Hirani K."/>
            <person name="Jayaseelan J.C."/>
            <person name="Lara F."/>
            <person name="Munidasa M."/>
            <person name="Palculict T."/>
            <person name="Patil S."/>
            <person name="Pu L.-L."/>
            <person name="Saada N."/>
            <person name="Tang L."/>
            <person name="Weissenberger G."/>
            <person name="Zhu Y."/>
            <person name="Hemphill L."/>
            <person name="Shang Y."/>
            <person name="Youmans B."/>
            <person name="Ayvaz T."/>
            <person name="Ross M."/>
            <person name="Santibanez J."/>
            <person name="Aqrawi P."/>
            <person name="Gross S."/>
            <person name="Joshi V."/>
            <person name="Fowler G."/>
            <person name="Nazareth L."/>
            <person name="Reid J."/>
            <person name="Worley K."/>
            <person name="Petrosino J."/>
            <person name="Highlander S."/>
            <person name="Gibbs R."/>
        </authorList>
    </citation>
    <scope>NUCLEOTIDE SEQUENCE [LARGE SCALE GENOMIC DNA]</scope>
    <source>
        <strain evidence="2 3">ATCC 700780</strain>
    </source>
</reference>
<feature type="transmembrane region" description="Helical" evidence="1">
    <location>
        <begin position="46"/>
        <end position="66"/>
    </location>
</feature>
<dbReference type="Proteomes" id="UP000010304">
    <property type="component" value="Unassembled WGS sequence"/>
</dbReference>
<proteinExistence type="predicted"/>
<dbReference type="AlphaFoldDB" id="E8KAV8"/>
<feature type="transmembrane region" description="Helical" evidence="1">
    <location>
        <begin position="78"/>
        <end position="102"/>
    </location>
</feature>